<dbReference type="AlphaFoldDB" id="A0A8R1TV09"/>
<proteinExistence type="predicted"/>
<keyword evidence="3" id="KW-1185">Reference proteome</keyword>
<evidence type="ECO:0000313" key="2">
    <source>
        <dbReference type="EnsemblMetazoa" id="OVOC4996.1"/>
    </source>
</evidence>
<reference evidence="3" key="1">
    <citation type="submission" date="2013-10" db="EMBL/GenBank/DDBJ databases">
        <title>Genome sequencing of Onchocerca volvulus.</title>
        <authorList>
            <person name="Cotton J."/>
            <person name="Tsai J."/>
            <person name="Stanley E."/>
            <person name="Tracey A."/>
            <person name="Holroyd N."/>
            <person name="Lustigman S."/>
            <person name="Berriman M."/>
        </authorList>
    </citation>
    <scope>NUCLEOTIDE SEQUENCE</scope>
</reference>
<dbReference type="Proteomes" id="UP000024404">
    <property type="component" value="Unassembled WGS sequence"/>
</dbReference>
<organism evidence="2 3">
    <name type="scientific">Onchocerca volvulus</name>
    <dbReference type="NCBI Taxonomy" id="6282"/>
    <lineage>
        <taxon>Eukaryota</taxon>
        <taxon>Metazoa</taxon>
        <taxon>Ecdysozoa</taxon>
        <taxon>Nematoda</taxon>
        <taxon>Chromadorea</taxon>
        <taxon>Rhabditida</taxon>
        <taxon>Spirurina</taxon>
        <taxon>Spiruromorpha</taxon>
        <taxon>Filarioidea</taxon>
        <taxon>Onchocercidae</taxon>
        <taxon>Onchocerca</taxon>
    </lineage>
</organism>
<protein>
    <submittedName>
        <fullName evidence="2">Uncharacterized protein</fullName>
    </submittedName>
</protein>
<accession>A0A8R1TV09</accession>
<reference evidence="2" key="2">
    <citation type="submission" date="2022-06" db="UniProtKB">
        <authorList>
            <consortium name="EnsemblMetazoa"/>
        </authorList>
    </citation>
    <scope>IDENTIFICATION</scope>
</reference>
<feature type="region of interest" description="Disordered" evidence="1">
    <location>
        <begin position="60"/>
        <end position="81"/>
    </location>
</feature>
<name>A0A8R1TV09_ONCVO</name>
<feature type="compositionally biased region" description="Polar residues" evidence="1">
    <location>
        <begin position="65"/>
        <end position="81"/>
    </location>
</feature>
<dbReference type="EnsemblMetazoa" id="OVOC4996.1">
    <property type="protein sequence ID" value="OVOC4996.1"/>
    <property type="gene ID" value="WBGene00241805"/>
</dbReference>
<dbReference type="EMBL" id="CMVM020000147">
    <property type="status" value="NOT_ANNOTATED_CDS"/>
    <property type="molecule type" value="Genomic_DNA"/>
</dbReference>
<evidence type="ECO:0000256" key="1">
    <source>
        <dbReference type="SAM" id="MobiDB-lite"/>
    </source>
</evidence>
<evidence type="ECO:0000313" key="3">
    <source>
        <dbReference type="Proteomes" id="UP000024404"/>
    </source>
</evidence>
<sequence>MHDMLPPFAETAIIRTHAIGSCNSQKYNITIDRSIALHTHLAPSLFIIKKAPQFRAQRKTKRIFDTSSTTQLPPPKGQTSTPRFRTYFQEVIA</sequence>